<accession>A0AAW4YE12</accession>
<organism evidence="2 3">
    <name type="scientific">Staphylococcus aureus</name>
    <dbReference type="NCBI Taxonomy" id="1280"/>
    <lineage>
        <taxon>Bacteria</taxon>
        <taxon>Bacillati</taxon>
        <taxon>Bacillota</taxon>
        <taxon>Bacilli</taxon>
        <taxon>Bacillales</taxon>
        <taxon>Staphylococcaceae</taxon>
        <taxon>Staphylococcus</taxon>
    </lineage>
</organism>
<evidence type="ECO:0000313" key="2">
    <source>
        <dbReference type="EMBL" id="MCE3364574.1"/>
    </source>
</evidence>
<name>A0AAW4YE12_STAAU</name>
<feature type="compositionally biased region" description="Basic and acidic residues" evidence="1">
    <location>
        <begin position="7"/>
        <end position="20"/>
    </location>
</feature>
<dbReference type="Proteomes" id="UP001200271">
    <property type="component" value="Unassembled WGS sequence"/>
</dbReference>
<proteinExistence type="predicted"/>
<gene>
    <name evidence="2" type="ORF">LB359_20405</name>
</gene>
<feature type="region of interest" description="Disordered" evidence="1">
    <location>
        <begin position="1"/>
        <end position="20"/>
    </location>
</feature>
<dbReference type="EMBL" id="JAIUEN010000995">
    <property type="protein sequence ID" value="MCE3364574.1"/>
    <property type="molecule type" value="Genomic_DNA"/>
</dbReference>
<sequence>QKLNVKQTEDRVRQKTGPEKVKAQNLRFAQDVTQARDEVGKSIQAIQQTGLHVEHKDKDHEDYYEIKIRIYKR</sequence>
<feature type="non-terminal residue" evidence="2">
    <location>
        <position position="1"/>
    </location>
</feature>
<reference evidence="2" key="1">
    <citation type="journal article" date="2021" name="Front Med (Lausanne)">
        <title>The Prevalence and Determinants of Fusidic Acid Resistance Among Methicillin-Resistant Staphylococcus aureus Clinical Isolates in China.</title>
        <authorList>
            <person name="Zhao H."/>
            <person name="Wang X."/>
            <person name="Wang B."/>
            <person name="Xu Y."/>
            <person name="Rao L."/>
            <person name="Wan B."/>
            <person name="Guo Y."/>
            <person name="Wu X."/>
            <person name="Yu J."/>
            <person name="Chen L."/>
            <person name="Li M."/>
            <person name="Yu F."/>
        </authorList>
    </citation>
    <scope>NUCLEOTIDE SEQUENCE</scope>
    <source>
        <strain evidence="2">NC-4</strain>
    </source>
</reference>
<evidence type="ECO:0000313" key="3">
    <source>
        <dbReference type="Proteomes" id="UP001200271"/>
    </source>
</evidence>
<reference evidence="2" key="2">
    <citation type="submission" date="2023-08" db="EMBL/GenBank/DDBJ databases">
        <authorList>
            <person name="Zhao H."/>
            <person name="Wang X."/>
        </authorList>
    </citation>
    <scope>NUCLEOTIDE SEQUENCE</scope>
    <source>
        <strain evidence="2">NC-4</strain>
    </source>
</reference>
<dbReference type="AlphaFoldDB" id="A0AAW4YE12"/>
<evidence type="ECO:0000256" key="1">
    <source>
        <dbReference type="SAM" id="MobiDB-lite"/>
    </source>
</evidence>
<comment type="caution">
    <text evidence="2">The sequence shown here is derived from an EMBL/GenBank/DDBJ whole genome shotgun (WGS) entry which is preliminary data.</text>
</comment>
<protein>
    <submittedName>
        <fullName evidence="2">Nucleoid occlusion protein</fullName>
    </submittedName>
</protein>